<feature type="domain" description="Glycosyl transferase family 1" evidence="1">
    <location>
        <begin position="236"/>
        <end position="378"/>
    </location>
</feature>
<gene>
    <name evidence="2" type="ORF">DES40_1868</name>
</gene>
<dbReference type="AlphaFoldDB" id="A0A420WDJ3"/>
<evidence type="ECO:0000313" key="2">
    <source>
        <dbReference type="EMBL" id="RKQ69087.1"/>
    </source>
</evidence>
<dbReference type="Gene3D" id="3.40.50.2000">
    <property type="entry name" value="Glycogen Phosphorylase B"/>
    <property type="match status" value="1"/>
</dbReference>
<dbReference type="PANTHER" id="PTHR12526">
    <property type="entry name" value="GLYCOSYLTRANSFERASE"/>
    <property type="match status" value="1"/>
</dbReference>
<reference evidence="2 3" key="1">
    <citation type="submission" date="2018-10" db="EMBL/GenBank/DDBJ databases">
        <title>Genomic Encyclopedia of Type Strains, Phase IV (KMG-IV): sequencing the most valuable type-strain genomes for metagenomic binning, comparative biology and taxonomic classification.</title>
        <authorList>
            <person name="Goeker M."/>
        </authorList>
    </citation>
    <scope>NUCLEOTIDE SEQUENCE [LARGE SCALE GENOMIC DNA]</scope>
    <source>
        <strain evidence="2 3">DSM 22008</strain>
    </source>
</reference>
<dbReference type="Pfam" id="PF00534">
    <property type="entry name" value="Glycos_transf_1"/>
    <property type="match status" value="1"/>
</dbReference>
<dbReference type="RefSeq" id="WP_121101162.1">
    <property type="nucleotide sequence ID" value="NZ_RBII01000002.1"/>
</dbReference>
<proteinExistence type="predicted"/>
<dbReference type="InParanoid" id="A0A420WDJ3"/>
<keyword evidence="2" id="KW-0808">Transferase</keyword>
<dbReference type="EMBL" id="RBII01000002">
    <property type="protein sequence ID" value="RKQ69087.1"/>
    <property type="molecule type" value="Genomic_DNA"/>
</dbReference>
<sequence>MSEKNVILYVGGFELPDKNAAAHRVSANAKIFKSLGYEPAFLGYDKSLETGVDVVSTRTQYFNFDSWAQPYPSGKLAWFKQTVSTANIKALVNGPLAGRVHSIICYNYPAISQIRLQGFCRRRSIHLVADSTEWYSQYGKKSIHAAVKDFDTALRMNYVNKKVDGLILTSPYLEEYYKASCKTTVVLPTLYDLDSRVERPTLIKGLPDNTPVKFLYAGSPFVLNLLNADRSNVKDRTDTVIDIFSHLLPTHNNFQLDLIGLTKDNFLLAFPEFKSKLEALGDRVIFHGRQPHSTVIDMLQSANFSIFIRHLNRTIEAGFPSKFSESMTFGTPVISNIYSSVSEFVDEGNNHYALPLGDLNGQVEKMKTILSQPKTEHERMKKFCHDNPIFDYRAFSAVTSEFLKKLDAQKTR</sequence>
<name>A0A420WDJ3_9PROT</name>
<evidence type="ECO:0000313" key="3">
    <source>
        <dbReference type="Proteomes" id="UP000282211"/>
    </source>
</evidence>
<dbReference type="InterPro" id="IPR001296">
    <property type="entry name" value="Glyco_trans_1"/>
</dbReference>
<accession>A0A420WDJ3</accession>
<dbReference type="SUPFAM" id="SSF53756">
    <property type="entry name" value="UDP-Glycosyltransferase/glycogen phosphorylase"/>
    <property type="match status" value="1"/>
</dbReference>
<protein>
    <submittedName>
        <fullName evidence="2">Glycosyl transferase family 1</fullName>
    </submittedName>
</protein>
<dbReference type="Proteomes" id="UP000282211">
    <property type="component" value="Unassembled WGS sequence"/>
</dbReference>
<dbReference type="GO" id="GO:0016757">
    <property type="term" value="F:glycosyltransferase activity"/>
    <property type="evidence" value="ECO:0007669"/>
    <property type="project" value="InterPro"/>
</dbReference>
<dbReference type="OrthoDB" id="9790710at2"/>
<dbReference type="PANTHER" id="PTHR12526:SF630">
    <property type="entry name" value="GLYCOSYLTRANSFERASE"/>
    <property type="match status" value="1"/>
</dbReference>
<keyword evidence="3" id="KW-1185">Reference proteome</keyword>
<evidence type="ECO:0000259" key="1">
    <source>
        <dbReference type="Pfam" id="PF00534"/>
    </source>
</evidence>
<organism evidence="2 3">
    <name type="scientific">Litorimonas taeanensis</name>
    <dbReference type="NCBI Taxonomy" id="568099"/>
    <lineage>
        <taxon>Bacteria</taxon>
        <taxon>Pseudomonadati</taxon>
        <taxon>Pseudomonadota</taxon>
        <taxon>Alphaproteobacteria</taxon>
        <taxon>Maricaulales</taxon>
        <taxon>Robiginitomaculaceae</taxon>
    </lineage>
</organism>
<comment type="caution">
    <text evidence="2">The sequence shown here is derived from an EMBL/GenBank/DDBJ whole genome shotgun (WGS) entry which is preliminary data.</text>
</comment>